<comment type="domain">
    <text evidence="6">Contains large globular domains required for ATP hydrolysis at each terminus and a third globular domain forming a flexible hinge near the middle of the molecule. These domains are separated by coiled-coil structures.</text>
</comment>
<dbReference type="FunFam" id="3.40.50.300:FF:000984">
    <property type="entry name" value="Chromosome partition protein Smc"/>
    <property type="match status" value="1"/>
</dbReference>
<dbReference type="CDD" id="cd03278">
    <property type="entry name" value="ABC_SMC_barmotin"/>
    <property type="match status" value="1"/>
</dbReference>
<keyword evidence="5 6" id="KW-0238">DNA-binding</keyword>
<dbReference type="InterPro" id="IPR011890">
    <property type="entry name" value="SMC_prok"/>
</dbReference>
<dbReference type="Proteomes" id="UP000602647">
    <property type="component" value="Unassembled WGS sequence"/>
</dbReference>
<comment type="function">
    <text evidence="6">Required for chromosome condensation and partitioning.</text>
</comment>
<comment type="subcellular location">
    <subcellularLocation>
        <location evidence="6">Cytoplasm</location>
    </subcellularLocation>
</comment>
<dbReference type="InterPro" id="IPR010935">
    <property type="entry name" value="SMC_hinge"/>
</dbReference>
<evidence type="ECO:0000256" key="2">
    <source>
        <dbReference type="ARBA" id="ARBA00022741"/>
    </source>
</evidence>
<protein>
    <recommendedName>
        <fullName evidence="6">Chromosome partition protein Smc</fullName>
    </recommendedName>
</protein>
<keyword evidence="1 6" id="KW-0963">Cytoplasm</keyword>
<dbReference type="PANTHER" id="PTHR43977">
    <property type="entry name" value="STRUCTURAL MAINTENANCE OF CHROMOSOMES PROTEIN 3"/>
    <property type="match status" value="1"/>
</dbReference>
<dbReference type="Gene3D" id="3.30.70.1620">
    <property type="match status" value="1"/>
</dbReference>
<evidence type="ECO:0000313" key="10">
    <source>
        <dbReference type="Proteomes" id="UP000602647"/>
    </source>
</evidence>
<dbReference type="Pfam" id="PF06470">
    <property type="entry name" value="SMC_hinge"/>
    <property type="match status" value="1"/>
</dbReference>
<comment type="subunit">
    <text evidence="6">Homodimer.</text>
</comment>
<evidence type="ECO:0000256" key="6">
    <source>
        <dbReference type="HAMAP-Rule" id="MF_01894"/>
    </source>
</evidence>
<evidence type="ECO:0000256" key="3">
    <source>
        <dbReference type="ARBA" id="ARBA00022840"/>
    </source>
</evidence>
<dbReference type="EMBL" id="JACRYT010000002">
    <property type="protein sequence ID" value="MBC6678821.1"/>
    <property type="molecule type" value="Genomic_DNA"/>
</dbReference>
<dbReference type="GO" id="GO:0005524">
    <property type="term" value="F:ATP binding"/>
    <property type="evidence" value="ECO:0007669"/>
    <property type="project" value="UniProtKB-UniRule"/>
</dbReference>
<feature type="coiled-coil region" evidence="6">
    <location>
        <begin position="670"/>
        <end position="732"/>
    </location>
</feature>
<dbReference type="GO" id="GO:0003677">
    <property type="term" value="F:DNA binding"/>
    <property type="evidence" value="ECO:0007669"/>
    <property type="project" value="UniProtKB-UniRule"/>
</dbReference>
<proteinExistence type="inferred from homology"/>
<comment type="similarity">
    <text evidence="6">Belongs to the SMC family.</text>
</comment>
<dbReference type="HAMAP" id="MF_01894">
    <property type="entry name" value="Smc_prok"/>
    <property type="match status" value="1"/>
</dbReference>
<dbReference type="GO" id="GO:0005694">
    <property type="term" value="C:chromosome"/>
    <property type="evidence" value="ECO:0007669"/>
    <property type="project" value="InterPro"/>
</dbReference>
<dbReference type="Gene3D" id="3.40.50.300">
    <property type="entry name" value="P-loop containing nucleotide triphosphate hydrolases"/>
    <property type="match status" value="2"/>
</dbReference>
<dbReference type="SMART" id="SM00968">
    <property type="entry name" value="SMC_hinge"/>
    <property type="match status" value="1"/>
</dbReference>
<gene>
    <name evidence="6 9" type="primary">smc</name>
    <name evidence="9" type="ORF">H9L42_03145</name>
</gene>
<dbReference type="PIRSF" id="PIRSF005719">
    <property type="entry name" value="SMC"/>
    <property type="match status" value="1"/>
</dbReference>
<keyword evidence="3 6" id="KW-0067">ATP-binding</keyword>
<sequence length="1181" mass="133602">MYFKRIEMHGFKSFADPVTIEFHQGITCVVGPNGSGKSNISDAIRWVLGEQSPKMLRGGKMEEVIFAGTASRKSRGMAEVTLVIDNAEGTLPIEYQEVAITRRMFRSGESEYSINNHTCRLRDIRELIMDTGIGVDGYSLIGQGKISDIISNKTESRREIFEEAAGIVMYRTKKAESERKLTAASSNLERVNDIIGEIEGRIDGLKEDSEKAREYIELRDRNRELEINITLKNIETLEARNRELNAELAEKNAKLESLQNEKASADKKLAESRKKSDNLQNLLDESREKLMRSTGEINELISRDQINQERLGTIDSSRQRIAGELQSLSEKLKKEKANAYSVKDACAQAQKELEQIQDQLRENLRQYTDLTEEMSMAAEQAEQYKDDIFQAHSRINAKKAEAASLENLKETLERRKKQVSEEKKRGEDSSRDTLDILSRLRAERKEKEEELEQMRKDLSESQKKQAAGAAEEQRLAGELEELRVLTGQLSSRKKTIEEMEHNYEGYNFAVRFIMKAGLSGIFGTVAELIQVPKGFETAVETALGAALQNIVCEDDKSAQTAIARLKENRAGRLTFLPVSSIRGGRNGQAEVLRGEPGFQGLATECVEFAPAYRNVMEYLLGRVVVVDRMDHAVRLSKKAAGLRFVTLEGEIINAGGAITGGRYKNKTANLLERKAEIGELEKRLTLAEEKKQRGSRKLEELQTAAREARLRIASQEERTRSLEIDLASIKNEYMVLENSLSDFKEHSGRWEKELESIHSEQESSDRMIRELECQIKGDQAQIAERERDAETQILKHEAKKEEAEKLSEAITKLRIKAGACESRKAGAEEMTERVHRTIRELEAEIQQKESQAEHLAGEKESLETGSTELTSIVKEKEQEKAYLEGYIQDLAEEKAHAAKDAETFLSEKEALERQVGSCQDQKYELEVKSARSEAQMDSYKEKLWEDFEVSYIQAIEFKKKDFAMSPAVKENRRIKARMKELGEVNVGAIAEYETVRERYAFLTGQREDILQAMDSLKQIIRDMDKTIKARFKESFDQAVLYFEQIFSDLFGGGHAQLQLDDESNPLESGISIIAQPPGKKLQNINLLSGGEKTMTAIALMFAVLKTKPTPFCILDEVEAALDDANIERFARYLKTFDNIQFTLVTHQKTTMEYADVLYGVTMPEQGISKVLSLNLGDGFDG</sequence>
<feature type="binding site" evidence="6">
    <location>
        <begin position="32"/>
        <end position="39"/>
    </location>
    <ligand>
        <name>ATP</name>
        <dbReference type="ChEBI" id="CHEBI:30616"/>
    </ligand>
</feature>
<evidence type="ECO:0000313" key="9">
    <source>
        <dbReference type="EMBL" id="MBC6678821.1"/>
    </source>
</evidence>
<dbReference type="AlphaFoldDB" id="A0A923SPS6"/>
<evidence type="ECO:0000259" key="8">
    <source>
        <dbReference type="SMART" id="SM00968"/>
    </source>
</evidence>
<name>A0A923SPS6_9FIRM</name>
<keyword evidence="4 6" id="KW-0175">Coiled coil</keyword>
<evidence type="ECO:0000256" key="5">
    <source>
        <dbReference type="ARBA" id="ARBA00023125"/>
    </source>
</evidence>
<dbReference type="Pfam" id="PF02463">
    <property type="entry name" value="SMC_N"/>
    <property type="match status" value="1"/>
</dbReference>
<dbReference type="RefSeq" id="WP_187301996.1">
    <property type="nucleotide sequence ID" value="NZ_JACRYT010000002.1"/>
</dbReference>
<dbReference type="Gene3D" id="1.20.1060.20">
    <property type="match status" value="1"/>
</dbReference>
<dbReference type="GO" id="GO:0007062">
    <property type="term" value="P:sister chromatid cohesion"/>
    <property type="evidence" value="ECO:0007669"/>
    <property type="project" value="InterPro"/>
</dbReference>
<keyword evidence="2 6" id="KW-0547">Nucleotide-binding</keyword>
<dbReference type="InterPro" id="IPR024704">
    <property type="entry name" value="SMC"/>
</dbReference>
<dbReference type="GO" id="GO:0005737">
    <property type="term" value="C:cytoplasm"/>
    <property type="evidence" value="ECO:0007669"/>
    <property type="project" value="UniProtKB-SubCell"/>
</dbReference>
<comment type="caution">
    <text evidence="6">Lacks conserved residue(s) required for the propagation of feature annotation.</text>
</comment>
<feature type="compositionally biased region" description="Basic and acidic residues" evidence="7">
    <location>
        <begin position="263"/>
        <end position="277"/>
    </location>
</feature>
<feature type="domain" description="SMC hinge" evidence="8">
    <location>
        <begin position="519"/>
        <end position="636"/>
    </location>
</feature>
<dbReference type="InterPro" id="IPR027417">
    <property type="entry name" value="P-loop_NTPase"/>
</dbReference>
<dbReference type="GO" id="GO:0030261">
    <property type="term" value="P:chromosome condensation"/>
    <property type="evidence" value="ECO:0007669"/>
    <property type="project" value="InterPro"/>
</dbReference>
<dbReference type="SUPFAM" id="SSF52540">
    <property type="entry name" value="P-loop containing nucleoside triphosphate hydrolases"/>
    <property type="match status" value="1"/>
</dbReference>
<evidence type="ECO:0000256" key="4">
    <source>
        <dbReference type="ARBA" id="ARBA00023054"/>
    </source>
</evidence>
<dbReference type="GO" id="GO:0007059">
    <property type="term" value="P:chromosome segregation"/>
    <property type="evidence" value="ECO:0007669"/>
    <property type="project" value="UniProtKB-UniRule"/>
</dbReference>
<feature type="region of interest" description="Disordered" evidence="7">
    <location>
        <begin position="415"/>
        <end position="472"/>
    </location>
</feature>
<reference evidence="9" key="1">
    <citation type="submission" date="2020-08" db="EMBL/GenBank/DDBJ databases">
        <title>Genome public.</title>
        <authorList>
            <person name="Liu C."/>
            <person name="Sun Q."/>
        </authorList>
    </citation>
    <scope>NUCLEOTIDE SEQUENCE</scope>
    <source>
        <strain evidence="9">BX12</strain>
    </source>
</reference>
<dbReference type="SUPFAM" id="SSF75553">
    <property type="entry name" value="Smc hinge domain"/>
    <property type="match status" value="1"/>
</dbReference>
<dbReference type="InterPro" id="IPR003395">
    <property type="entry name" value="RecF/RecN/SMC_N"/>
</dbReference>
<organism evidence="9 10">
    <name type="scientific">Zhenpiania hominis</name>
    <dbReference type="NCBI Taxonomy" id="2763644"/>
    <lineage>
        <taxon>Bacteria</taxon>
        <taxon>Bacillati</taxon>
        <taxon>Bacillota</taxon>
        <taxon>Clostridia</taxon>
        <taxon>Peptostreptococcales</taxon>
        <taxon>Anaerovoracaceae</taxon>
        <taxon>Zhenpiania</taxon>
    </lineage>
</organism>
<feature type="region of interest" description="Disordered" evidence="7">
    <location>
        <begin position="259"/>
        <end position="279"/>
    </location>
</feature>
<feature type="compositionally biased region" description="Basic and acidic residues" evidence="7">
    <location>
        <begin position="846"/>
        <end position="862"/>
    </location>
</feature>
<comment type="caution">
    <text evidence="9">The sequence shown here is derived from an EMBL/GenBank/DDBJ whole genome shotgun (WGS) entry which is preliminary data.</text>
</comment>
<feature type="compositionally biased region" description="Basic and acidic residues" evidence="7">
    <location>
        <begin position="415"/>
        <end position="463"/>
    </location>
</feature>
<evidence type="ECO:0000256" key="1">
    <source>
        <dbReference type="ARBA" id="ARBA00022490"/>
    </source>
</evidence>
<dbReference type="NCBIfam" id="TIGR02168">
    <property type="entry name" value="SMC_prok_B"/>
    <property type="match status" value="1"/>
</dbReference>
<dbReference type="InterPro" id="IPR036277">
    <property type="entry name" value="SMC_hinge_sf"/>
</dbReference>
<evidence type="ECO:0000256" key="7">
    <source>
        <dbReference type="SAM" id="MobiDB-lite"/>
    </source>
</evidence>
<dbReference type="GO" id="GO:0006260">
    <property type="term" value="P:DNA replication"/>
    <property type="evidence" value="ECO:0007669"/>
    <property type="project" value="UniProtKB-UniRule"/>
</dbReference>
<keyword evidence="10" id="KW-1185">Reference proteome</keyword>
<dbReference type="GO" id="GO:0016887">
    <property type="term" value="F:ATP hydrolysis activity"/>
    <property type="evidence" value="ECO:0007669"/>
    <property type="project" value="InterPro"/>
</dbReference>
<feature type="region of interest" description="Disordered" evidence="7">
    <location>
        <begin position="846"/>
        <end position="869"/>
    </location>
</feature>
<accession>A0A923SPS6</accession>